<dbReference type="CDD" id="cd13124">
    <property type="entry name" value="MATE_SpoVB_like"/>
    <property type="match status" value="1"/>
</dbReference>
<dbReference type="AlphaFoldDB" id="A0A8J4H0H0"/>
<evidence type="ECO:0000256" key="2">
    <source>
        <dbReference type="ARBA" id="ARBA00022475"/>
    </source>
</evidence>
<comment type="caution">
    <text evidence="7">The sequence shown here is derived from an EMBL/GenBank/DDBJ whole genome shotgun (WGS) entry which is preliminary data.</text>
</comment>
<dbReference type="RefSeq" id="WP_213409891.1">
    <property type="nucleotide sequence ID" value="NZ_BOVK01000002.1"/>
</dbReference>
<dbReference type="GO" id="GO:0005886">
    <property type="term" value="C:plasma membrane"/>
    <property type="evidence" value="ECO:0007669"/>
    <property type="project" value="UniProtKB-SubCell"/>
</dbReference>
<feature type="transmembrane region" description="Helical" evidence="6">
    <location>
        <begin position="95"/>
        <end position="117"/>
    </location>
</feature>
<organism evidence="7 8">
    <name type="scientific">Xylanibacillus composti</name>
    <dbReference type="NCBI Taxonomy" id="1572762"/>
    <lineage>
        <taxon>Bacteria</taxon>
        <taxon>Bacillati</taxon>
        <taxon>Bacillota</taxon>
        <taxon>Bacilli</taxon>
        <taxon>Bacillales</taxon>
        <taxon>Paenibacillaceae</taxon>
        <taxon>Xylanibacillus</taxon>
    </lineage>
</organism>
<keyword evidence="3 6" id="KW-0812">Transmembrane</keyword>
<keyword evidence="7" id="KW-0813">Transport</keyword>
<feature type="transmembrane region" description="Helical" evidence="6">
    <location>
        <begin position="129"/>
        <end position="149"/>
    </location>
</feature>
<protein>
    <submittedName>
        <fullName evidence="7">Sugar transporter</fullName>
    </submittedName>
</protein>
<feature type="transmembrane region" description="Helical" evidence="6">
    <location>
        <begin position="57"/>
        <end position="75"/>
    </location>
</feature>
<dbReference type="InterPro" id="IPR024923">
    <property type="entry name" value="PG_synth_SpoVB"/>
</dbReference>
<dbReference type="PIRSF" id="PIRSF038958">
    <property type="entry name" value="PG_synth_SpoVB"/>
    <property type="match status" value="1"/>
</dbReference>
<feature type="transmembrane region" description="Helical" evidence="6">
    <location>
        <begin position="253"/>
        <end position="273"/>
    </location>
</feature>
<evidence type="ECO:0000256" key="6">
    <source>
        <dbReference type="SAM" id="Phobius"/>
    </source>
</evidence>
<feature type="transmembrane region" description="Helical" evidence="6">
    <location>
        <begin position="377"/>
        <end position="399"/>
    </location>
</feature>
<evidence type="ECO:0000313" key="7">
    <source>
        <dbReference type="EMBL" id="GIQ67285.1"/>
    </source>
</evidence>
<feature type="transmembrane region" description="Helical" evidence="6">
    <location>
        <begin position="505"/>
        <end position="524"/>
    </location>
</feature>
<proteinExistence type="predicted"/>
<feature type="transmembrane region" description="Helical" evidence="6">
    <location>
        <begin position="170"/>
        <end position="187"/>
    </location>
</feature>
<dbReference type="Pfam" id="PF01943">
    <property type="entry name" value="Polysacc_synt"/>
    <property type="match status" value="1"/>
</dbReference>
<dbReference type="PANTHER" id="PTHR30250">
    <property type="entry name" value="PST FAMILY PREDICTED COLANIC ACID TRANSPORTER"/>
    <property type="match status" value="1"/>
</dbReference>
<evidence type="ECO:0000313" key="8">
    <source>
        <dbReference type="Proteomes" id="UP000677918"/>
    </source>
</evidence>
<keyword evidence="5 6" id="KW-0472">Membrane</keyword>
<dbReference type="InterPro" id="IPR002797">
    <property type="entry name" value="Polysacc_synth"/>
</dbReference>
<evidence type="ECO:0000256" key="4">
    <source>
        <dbReference type="ARBA" id="ARBA00022989"/>
    </source>
</evidence>
<evidence type="ECO:0000256" key="1">
    <source>
        <dbReference type="ARBA" id="ARBA00004651"/>
    </source>
</evidence>
<keyword evidence="2" id="KW-1003">Cell membrane</keyword>
<name>A0A8J4H0H0_9BACL</name>
<feature type="transmembrane region" description="Helical" evidence="6">
    <location>
        <begin position="406"/>
        <end position="426"/>
    </location>
</feature>
<evidence type="ECO:0000256" key="5">
    <source>
        <dbReference type="ARBA" id="ARBA00023136"/>
    </source>
</evidence>
<dbReference type="PANTHER" id="PTHR30250:SF21">
    <property type="entry name" value="LIPID II FLIPPASE MURJ"/>
    <property type="match status" value="1"/>
</dbReference>
<reference evidence="7" key="1">
    <citation type="submission" date="2021-04" db="EMBL/GenBank/DDBJ databases">
        <title>Draft genome sequence of Xylanibacillus composti strain K13.</title>
        <authorList>
            <person name="Uke A."/>
            <person name="Chhe C."/>
            <person name="Baramee S."/>
            <person name="Kosugi A."/>
        </authorList>
    </citation>
    <scope>NUCLEOTIDE SEQUENCE</scope>
    <source>
        <strain evidence="7">K13</strain>
    </source>
</reference>
<dbReference type="EMBL" id="BOVK01000002">
    <property type="protein sequence ID" value="GIQ67285.1"/>
    <property type="molecule type" value="Genomic_DNA"/>
</dbReference>
<keyword evidence="8" id="KW-1185">Reference proteome</keyword>
<keyword evidence="7" id="KW-0762">Sugar transport</keyword>
<feature type="transmembrane region" description="Helical" evidence="6">
    <location>
        <begin position="20"/>
        <end position="37"/>
    </location>
</feature>
<feature type="transmembrane region" description="Helical" evidence="6">
    <location>
        <begin position="346"/>
        <end position="365"/>
    </location>
</feature>
<dbReference type="InterPro" id="IPR050833">
    <property type="entry name" value="Poly_Biosynth_Transport"/>
</dbReference>
<feature type="transmembrane region" description="Helical" evidence="6">
    <location>
        <begin position="432"/>
        <end position="455"/>
    </location>
</feature>
<gene>
    <name evidence="7" type="ORF">XYCOK13_01090</name>
</gene>
<feature type="transmembrane region" description="Helical" evidence="6">
    <location>
        <begin position="193"/>
        <end position="218"/>
    </location>
</feature>
<accession>A0A8J4H0H0</accession>
<keyword evidence="4 6" id="KW-1133">Transmembrane helix</keyword>
<evidence type="ECO:0000256" key="3">
    <source>
        <dbReference type="ARBA" id="ARBA00022692"/>
    </source>
</evidence>
<feature type="transmembrane region" description="Helical" evidence="6">
    <location>
        <begin position="467"/>
        <end position="485"/>
    </location>
</feature>
<sequence>MIEREERTGPTAGGKLVKGAAILGLAAVLSKLIGTMQKIPLQNVAGDETFGIYSTVYPFYIFVLFLATAGFPIAVSKFVSERTAHGDERGMREVLFVSLVLMSMTGLAGFACLYWGADQLARWIGNAHTAASIRSVSFAMLFIPVMAVLRGFFQGQQNMVPTAVSQVTEQTVRVAAMLILLFILTAQGAEPGIVAAGATFGSAAGAAAGLVTMAVFWWKSADRNNRTAAGPKRLRSEERKAAWRRYAAWSKKLTAYALPVCLGAIVMPVLGIVDTFTVPRLLESYGLDERAAMDRIGVYNRGQTLAQLVGMLFSSVSVAIVPAIAEAKSRGRREWIELQTDRIMRVSWLIGWAAAIGIAVCAQPINTLLYTNADGSAVMAVIGISVIFSVMNIVTASLLQGIGSPVWPALHLLAAVILKVGLNMWWVPQYGIMGAAAAAVAAFALAMALNQLAVSRLMHVRMRLASYWLRPLLAWAGLAVSLWMLREGLYWLTGQFALPNRLEAALHTSILVLAGMGVFAILALRTGSIQWSELEQVPKLRKIAAKARRWLNVQEGGTRSGKA</sequence>
<comment type="subcellular location">
    <subcellularLocation>
        <location evidence="1">Cell membrane</location>
        <topology evidence="1">Multi-pass membrane protein</topology>
    </subcellularLocation>
</comment>
<dbReference type="Proteomes" id="UP000677918">
    <property type="component" value="Unassembled WGS sequence"/>
</dbReference>
<feature type="transmembrane region" description="Helical" evidence="6">
    <location>
        <begin position="305"/>
        <end position="325"/>
    </location>
</feature>